<protein>
    <recommendedName>
        <fullName evidence="3">ZP domain-containing protein</fullName>
    </recommendedName>
</protein>
<dbReference type="GO" id="GO:0035805">
    <property type="term" value="C:egg coat"/>
    <property type="evidence" value="ECO:0000318"/>
    <property type="project" value="GO_Central"/>
</dbReference>
<dbReference type="PANTHER" id="PTHR11576:SF15">
    <property type="entry name" value="ZONA PELLUCIDA SPERM-BINDING PROTEIN 3-LIKE"/>
    <property type="match status" value="1"/>
</dbReference>
<organism evidence="4 5">
    <name type="scientific">Oryzias latipes</name>
    <name type="common">Japanese rice fish</name>
    <name type="synonym">Japanese killifish</name>
    <dbReference type="NCBI Taxonomy" id="8090"/>
    <lineage>
        <taxon>Eukaryota</taxon>
        <taxon>Metazoa</taxon>
        <taxon>Chordata</taxon>
        <taxon>Craniata</taxon>
        <taxon>Vertebrata</taxon>
        <taxon>Euteleostomi</taxon>
        <taxon>Actinopterygii</taxon>
        <taxon>Neopterygii</taxon>
        <taxon>Teleostei</taxon>
        <taxon>Neoteleostei</taxon>
        <taxon>Acanthomorphata</taxon>
        <taxon>Ovalentaria</taxon>
        <taxon>Atherinomorphae</taxon>
        <taxon>Beloniformes</taxon>
        <taxon>Adrianichthyidae</taxon>
        <taxon>Oryziinae</taxon>
        <taxon>Oryzias</taxon>
    </lineage>
</organism>
<dbReference type="InterPro" id="IPR042235">
    <property type="entry name" value="ZP-C_dom"/>
</dbReference>
<proteinExistence type="predicted"/>
<dbReference type="Bgee" id="ENSORLG00000025975">
    <property type="expression patterns" value="Expressed in ovary and 5 other cell types or tissues"/>
</dbReference>
<reference evidence="4 5" key="1">
    <citation type="journal article" date="2007" name="Nature">
        <title>The medaka draft genome and insights into vertebrate genome evolution.</title>
        <authorList>
            <person name="Kasahara M."/>
            <person name="Naruse K."/>
            <person name="Sasaki S."/>
            <person name="Nakatani Y."/>
            <person name="Qu W."/>
            <person name="Ahsan B."/>
            <person name="Yamada T."/>
            <person name="Nagayasu Y."/>
            <person name="Doi K."/>
            <person name="Kasai Y."/>
            <person name="Jindo T."/>
            <person name="Kobayashi D."/>
            <person name="Shimada A."/>
            <person name="Toyoda A."/>
            <person name="Kuroki Y."/>
            <person name="Fujiyama A."/>
            <person name="Sasaki T."/>
            <person name="Shimizu A."/>
            <person name="Asakawa S."/>
            <person name="Shimizu N."/>
            <person name="Hashimoto S."/>
            <person name="Yang J."/>
            <person name="Lee Y."/>
            <person name="Matsushima K."/>
            <person name="Sugano S."/>
            <person name="Sakaizumi M."/>
            <person name="Narita T."/>
            <person name="Ohishi K."/>
            <person name="Haga S."/>
            <person name="Ohta F."/>
            <person name="Nomoto H."/>
            <person name="Nogata K."/>
            <person name="Morishita T."/>
            <person name="Endo T."/>
            <person name="Shin-I T."/>
            <person name="Takeda H."/>
            <person name="Morishita S."/>
            <person name="Kohara Y."/>
        </authorList>
    </citation>
    <scope>NUCLEOTIDE SEQUENCE [LARGE SCALE GENOMIC DNA]</scope>
    <source>
        <strain evidence="4 5">Hd-rR</strain>
    </source>
</reference>
<dbReference type="GO" id="GO:0007339">
    <property type="term" value="P:binding of sperm to zona pellucida"/>
    <property type="evidence" value="ECO:0000318"/>
    <property type="project" value="GO_Central"/>
</dbReference>
<dbReference type="FunFam" id="2.60.40.4100:FF:000002">
    <property type="entry name" value="Zona pellucida sperm-binding protein 3"/>
    <property type="match status" value="1"/>
</dbReference>
<feature type="signal peptide" evidence="2">
    <location>
        <begin position="1"/>
        <end position="21"/>
    </location>
</feature>
<evidence type="ECO:0000256" key="2">
    <source>
        <dbReference type="SAM" id="SignalP"/>
    </source>
</evidence>
<evidence type="ECO:0000259" key="3">
    <source>
        <dbReference type="PROSITE" id="PS51034"/>
    </source>
</evidence>
<accession>A0A3B3H9Y4</accession>
<dbReference type="InterPro" id="IPR055356">
    <property type="entry name" value="ZP-N"/>
</dbReference>
<dbReference type="Proteomes" id="UP000001038">
    <property type="component" value="Chromosome 16"/>
</dbReference>
<dbReference type="GO" id="GO:2000344">
    <property type="term" value="P:positive regulation of acrosome reaction"/>
    <property type="evidence" value="ECO:0000318"/>
    <property type="project" value="GO_Central"/>
</dbReference>
<feature type="chain" id="PRO_5017299944" description="ZP domain-containing protein" evidence="2">
    <location>
        <begin position="22"/>
        <end position="817"/>
    </location>
</feature>
<dbReference type="InterPro" id="IPR055355">
    <property type="entry name" value="ZP-C"/>
</dbReference>
<evidence type="ECO:0000313" key="5">
    <source>
        <dbReference type="Proteomes" id="UP000001038"/>
    </source>
</evidence>
<dbReference type="InterPro" id="IPR001507">
    <property type="entry name" value="ZP_dom"/>
</dbReference>
<dbReference type="Pfam" id="PF00100">
    <property type="entry name" value="Zona_pellucida"/>
    <property type="match status" value="1"/>
</dbReference>
<evidence type="ECO:0000313" key="4">
    <source>
        <dbReference type="Ensembl" id="ENSORLP00000028325.1"/>
    </source>
</evidence>
<dbReference type="OrthoDB" id="8956379at2759"/>
<keyword evidence="2" id="KW-0732">Signal</keyword>
<dbReference type="Pfam" id="PF23344">
    <property type="entry name" value="ZP-N"/>
    <property type="match status" value="1"/>
</dbReference>
<dbReference type="GO" id="GO:0005615">
    <property type="term" value="C:extracellular space"/>
    <property type="evidence" value="ECO:0000318"/>
    <property type="project" value="GO_Central"/>
</dbReference>
<dbReference type="PROSITE" id="PS51034">
    <property type="entry name" value="ZP_2"/>
    <property type="match status" value="1"/>
</dbReference>
<keyword evidence="5" id="KW-1185">Reference proteome</keyword>
<dbReference type="InParanoid" id="A0A3B3H9Y4"/>
<dbReference type="GO" id="GO:0035804">
    <property type="term" value="F:structural constituent of egg coat"/>
    <property type="evidence" value="ECO:0000318"/>
    <property type="project" value="GO_Central"/>
</dbReference>
<evidence type="ECO:0000256" key="1">
    <source>
        <dbReference type="ARBA" id="ARBA00023157"/>
    </source>
</evidence>
<dbReference type="GeneID" id="101172017"/>
<dbReference type="GO" id="GO:0035803">
    <property type="term" value="P:egg coat formation"/>
    <property type="evidence" value="ECO:0000318"/>
    <property type="project" value="GO_Central"/>
</dbReference>
<name>A0A3B3H9Y4_ORYLA</name>
<dbReference type="Gene3D" id="2.60.40.3210">
    <property type="entry name" value="Zona pellucida, ZP-N domain"/>
    <property type="match status" value="1"/>
</dbReference>
<sequence length="817" mass="89558">MLHTWVMVQLLLAAAAPFALSSVPAADMLLPPLLLVLLLGMSCSGAPGGPVARRIWTEDADSTKSETGGVTAFYRLPIFLHASGPLVPPELFRPAPFQAAVPAGLTALLIPPETQQQSPRDVGARAVEARCGMDAVSVRVDLHRLGAWTVPSMMFRLGSCGPTEVTSRFIYFHYGLLQCGGDLQVVGGQLVYTYLLSYTPSPQDHVIRAWPLKLPIHCHYNRFHYSYKVGFAPQVQHTTFLKRIRSKLTFSLTVCNANWEPLPPGHTFLLGESVYFVARAGVLLAGEKLHVESCHATSSEDPTNSLEVDIINNSGCMMDSVREGSRSQFLSGGGSVLKFSVDAFLFREVSQMLYLHCSLSVSLDVSVTAKACNYNKAIGRWEELSAPPSLCSCCDFECSDSESLLKSKVRSLGWNVGQKNGPEKEDLDLPAPDGEVVDRKERHQEKESYYKSYKTFLSDVKDDDQEKLRVDLRDEKPWNLTGFSLDQVKERRLADLAGLEAEPGQKKLFPLDMALSDEGRSHRNESAPPADDLPHLKKTEMSLSHDKGSNTLIDGFTSTFARSSRFGSTPGFRGDIPPAGDPMGAKCSDIMCGAVTGALPREQEPLEGQKRDVATFTDIESLSPSLGKSSSGLRDGGVQLATSHLRGNPPVFSEVRVSDTGGLELRNWNNELWSEEHVCFNRSTSDNISVRAVDSLSSEGHHGDDVMIRGHDSNKAAGSKRWICLNKELKLDQSTDGSWFNKEPEAQLDTTEGALFFGSGLKDGVNSNRSTTVTFGSSSDTESSRLADRQWAEVLPDWDMQSLRVVVKQTKKDDPGH</sequence>
<dbReference type="SMART" id="SM00241">
    <property type="entry name" value="ZP"/>
    <property type="match status" value="1"/>
</dbReference>
<dbReference type="GO" id="GO:0032190">
    <property type="term" value="F:acrosin binding"/>
    <property type="evidence" value="ECO:0000318"/>
    <property type="project" value="GO_Central"/>
</dbReference>
<dbReference type="GeneTree" id="ENSGT01030000234567"/>
<dbReference type="STRING" id="8090.ENSORLP00000028325"/>
<reference evidence="4" key="3">
    <citation type="submission" date="2025-09" db="UniProtKB">
        <authorList>
            <consortium name="Ensembl"/>
        </authorList>
    </citation>
    <scope>IDENTIFICATION</scope>
    <source>
        <strain evidence="4">Hd-rR</strain>
    </source>
</reference>
<dbReference type="RefSeq" id="XP_004077776.2">
    <property type="nucleotide sequence ID" value="XM_004077728.4"/>
</dbReference>
<feature type="domain" description="ZP" evidence="3">
    <location>
        <begin position="130"/>
        <end position="379"/>
    </location>
</feature>
<dbReference type="KEGG" id="ola:101172017"/>
<dbReference type="AlphaFoldDB" id="A0A3B3H9Y4"/>
<dbReference type="Gene3D" id="2.60.40.4100">
    <property type="entry name" value="Zona pellucida, ZP-C domain"/>
    <property type="match status" value="1"/>
</dbReference>
<dbReference type="Ensembl" id="ENSORLT00000046510.1">
    <property type="protein sequence ID" value="ENSORLP00000028325.1"/>
    <property type="gene ID" value="ENSORLG00000025975.1"/>
</dbReference>
<gene>
    <name evidence="4" type="primary">LOC101172017</name>
</gene>
<keyword evidence="1" id="KW-1015">Disulfide bond</keyword>
<dbReference type="PANTHER" id="PTHR11576">
    <property type="entry name" value="ZONA PELLUCIDA SPERM-BINDING PROTEIN 3"/>
    <property type="match status" value="1"/>
</dbReference>
<reference evidence="4" key="2">
    <citation type="submission" date="2025-08" db="UniProtKB">
        <authorList>
            <consortium name="Ensembl"/>
        </authorList>
    </citation>
    <scope>IDENTIFICATION</scope>
    <source>
        <strain evidence="4">Hd-rR</strain>
    </source>
</reference>